<protein>
    <submittedName>
        <fullName evidence="1">Uncharacterized protein</fullName>
    </submittedName>
</protein>
<reference evidence="1" key="1">
    <citation type="submission" date="2021-03" db="EMBL/GenBank/DDBJ databases">
        <authorList>
            <consortium name="DOE Joint Genome Institute"/>
            <person name="Ahrendt S."/>
            <person name="Looney B.P."/>
            <person name="Miyauchi S."/>
            <person name="Morin E."/>
            <person name="Drula E."/>
            <person name="Courty P.E."/>
            <person name="Chicoki N."/>
            <person name="Fauchery L."/>
            <person name="Kohler A."/>
            <person name="Kuo A."/>
            <person name="Labutti K."/>
            <person name="Pangilinan J."/>
            <person name="Lipzen A."/>
            <person name="Riley R."/>
            <person name="Andreopoulos W."/>
            <person name="He G."/>
            <person name="Johnson J."/>
            <person name="Barry K.W."/>
            <person name="Grigoriev I.V."/>
            <person name="Nagy L."/>
            <person name="Hibbett D."/>
            <person name="Henrissat B."/>
            <person name="Matheny P.B."/>
            <person name="Labbe J."/>
            <person name="Martin F."/>
        </authorList>
    </citation>
    <scope>NUCLEOTIDE SEQUENCE</scope>
    <source>
        <strain evidence="1">HHB10654</strain>
    </source>
</reference>
<proteinExistence type="predicted"/>
<dbReference type="Proteomes" id="UP000814140">
    <property type="component" value="Unassembled WGS sequence"/>
</dbReference>
<name>A0ACB8SKE5_9AGAM</name>
<dbReference type="EMBL" id="MU277259">
    <property type="protein sequence ID" value="KAI0056733.1"/>
    <property type="molecule type" value="Genomic_DNA"/>
</dbReference>
<gene>
    <name evidence="1" type="ORF">BV25DRAFT_1831944</name>
</gene>
<evidence type="ECO:0000313" key="1">
    <source>
        <dbReference type="EMBL" id="KAI0056733.1"/>
    </source>
</evidence>
<accession>A0ACB8SKE5</accession>
<comment type="caution">
    <text evidence="1">The sequence shown here is derived from an EMBL/GenBank/DDBJ whole genome shotgun (WGS) entry which is preliminary data.</text>
</comment>
<evidence type="ECO:0000313" key="2">
    <source>
        <dbReference type="Proteomes" id="UP000814140"/>
    </source>
</evidence>
<reference evidence="1" key="2">
    <citation type="journal article" date="2022" name="New Phytol.">
        <title>Evolutionary transition to the ectomycorrhizal habit in the genomes of a hyperdiverse lineage of mushroom-forming fungi.</title>
        <authorList>
            <person name="Looney B."/>
            <person name="Miyauchi S."/>
            <person name="Morin E."/>
            <person name="Drula E."/>
            <person name="Courty P.E."/>
            <person name="Kohler A."/>
            <person name="Kuo A."/>
            <person name="LaButti K."/>
            <person name="Pangilinan J."/>
            <person name="Lipzen A."/>
            <person name="Riley R."/>
            <person name="Andreopoulos W."/>
            <person name="He G."/>
            <person name="Johnson J."/>
            <person name="Nolan M."/>
            <person name="Tritt A."/>
            <person name="Barry K.W."/>
            <person name="Grigoriev I.V."/>
            <person name="Nagy L.G."/>
            <person name="Hibbett D."/>
            <person name="Henrissat B."/>
            <person name="Matheny P.B."/>
            <person name="Labbe J."/>
            <person name="Martin F.M."/>
        </authorList>
    </citation>
    <scope>NUCLEOTIDE SEQUENCE</scope>
    <source>
        <strain evidence="1">HHB10654</strain>
    </source>
</reference>
<sequence length="58" mass="6507">MRARAHQLLVMPGIIQAFVIDTGAHFPYEAVFVKAADFGEPFVRDDWLVRFKAAVDAT</sequence>
<organism evidence="1 2">
    <name type="scientific">Artomyces pyxidatus</name>
    <dbReference type="NCBI Taxonomy" id="48021"/>
    <lineage>
        <taxon>Eukaryota</taxon>
        <taxon>Fungi</taxon>
        <taxon>Dikarya</taxon>
        <taxon>Basidiomycota</taxon>
        <taxon>Agaricomycotina</taxon>
        <taxon>Agaricomycetes</taxon>
        <taxon>Russulales</taxon>
        <taxon>Auriscalpiaceae</taxon>
        <taxon>Artomyces</taxon>
    </lineage>
</organism>
<keyword evidence="2" id="KW-1185">Reference proteome</keyword>